<gene>
    <name evidence="2" type="ORF">EYF80_065751</name>
</gene>
<evidence type="ECO:0000313" key="2">
    <source>
        <dbReference type="EMBL" id="TNN24127.1"/>
    </source>
</evidence>
<name>A0A4Z2E5W8_9TELE</name>
<accession>A0A4Z2E5W8</accession>
<dbReference type="Proteomes" id="UP000314294">
    <property type="component" value="Unassembled WGS sequence"/>
</dbReference>
<evidence type="ECO:0000256" key="1">
    <source>
        <dbReference type="SAM" id="MobiDB-lite"/>
    </source>
</evidence>
<keyword evidence="3" id="KW-1185">Reference proteome</keyword>
<feature type="region of interest" description="Disordered" evidence="1">
    <location>
        <begin position="20"/>
        <end position="64"/>
    </location>
</feature>
<feature type="compositionally biased region" description="Basic and acidic residues" evidence="1">
    <location>
        <begin position="46"/>
        <end position="64"/>
    </location>
</feature>
<sequence length="64" mass="7373">MYFHSLVCLTLDLSVPPCSDQRLQAPRREQPQQQPARAAPGYDELDGQRRRVLEHDPHRVSVHA</sequence>
<feature type="compositionally biased region" description="Low complexity" evidence="1">
    <location>
        <begin position="31"/>
        <end position="40"/>
    </location>
</feature>
<reference evidence="2 3" key="1">
    <citation type="submission" date="2019-03" db="EMBL/GenBank/DDBJ databases">
        <title>First draft genome of Liparis tanakae, snailfish: a comprehensive survey of snailfish specific genes.</title>
        <authorList>
            <person name="Kim W."/>
            <person name="Song I."/>
            <person name="Jeong J.-H."/>
            <person name="Kim D."/>
            <person name="Kim S."/>
            <person name="Ryu S."/>
            <person name="Song J.Y."/>
            <person name="Lee S.K."/>
        </authorList>
    </citation>
    <scope>NUCLEOTIDE SEQUENCE [LARGE SCALE GENOMIC DNA]</scope>
    <source>
        <tissue evidence="2">Muscle</tissue>
    </source>
</reference>
<evidence type="ECO:0000313" key="3">
    <source>
        <dbReference type="Proteomes" id="UP000314294"/>
    </source>
</evidence>
<dbReference type="EMBL" id="SRLO01016337">
    <property type="protein sequence ID" value="TNN24127.1"/>
    <property type="molecule type" value="Genomic_DNA"/>
</dbReference>
<protein>
    <submittedName>
        <fullName evidence="2">Uncharacterized protein</fullName>
    </submittedName>
</protein>
<dbReference type="AlphaFoldDB" id="A0A4Z2E5W8"/>
<proteinExistence type="predicted"/>
<organism evidence="2 3">
    <name type="scientific">Liparis tanakae</name>
    <name type="common">Tanaka's snailfish</name>
    <dbReference type="NCBI Taxonomy" id="230148"/>
    <lineage>
        <taxon>Eukaryota</taxon>
        <taxon>Metazoa</taxon>
        <taxon>Chordata</taxon>
        <taxon>Craniata</taxon>
        <taxon>Vertebrata</taxon>
        <taxon>Euteleostomi</taxon>
        <taxon>Actinopterygii</taxon>
        <taxon>Neopterygii</taxon>
        <taxon>Teleostei</taxon>
        <taxon>Neoteleostei</taxon>
        <taxon>Acanthomorphata</taxon>
        <taxon>Eupercaria</taxon>
        <taxon>Perciformes</taxon>
        <taxon>Cottioidei</taxon>
        <taxon>Cottales</taxon>
        <taxon>Liparidae</taxon>
        <taxon>Liparis</taxon>
    </lineage>
</organism>
<comment type="caution">
    <text evidence="2">The sequence shown here is derived from an EMBL/GenBank/DDBJ whole genome shotgun (WGS) entry which is preliminary data.</text>
</comment>